<proteinExistence type="inferred from homology"/>
<dbReference type="SUPFAM" id="SSF53187">
    <property type="entry name" value="Zn-dependent exopeptidases"/>
    <property type="match status" value="1"/>
</dbReference>
<keyword evidence="8" id="KW-0862">Zinc</keyword>
<evidence type="ECO:0000256" key="2">
    <source>
        <dbReference type="ARBA" id="ARBA00005988"/>
    </source>
</evidence>
<evidence type="ECO:0000256" key="12">
    <source>
        <dbReference type="SAM" id="MobiDB-lite"/>
    </source>
</evidence>
<keyword evidence="6" id="KW-0732">Signal</keyword>
<evidence type="ECO:0000259" key="13">
    <source>
        <dbReference type="PROSITE" id="PS52035"/>
    </source>
</evidence>
<keyword evidence="15" id="KW-1185">Reference proteome</keyword>
<dbReference type="PANTHER" id="PTHR11705:SF91">
    <property type="entry name" value="FI01817P-RELATED"/>
    <property type="match status" value="1"/>
</dbReference>
<dbReference type="SUPFAM" id="SSF54897">
    <property type="entry name" value="Protease propeptides/inhibitors"/>
    <property type="match status" value="1"/>
</dbReference>
<keyword evidence="5" id="KW-0479">Metal-binding</keyword>
<feature type="compositionally biased region" description="Acidic residues" evidence="12">
    <location>
        <begin position="125"/>
        <end position="143"/>
    </location>
</feature>
<feature type="domain" description="Peptidase M14" evidence="13">
    <location>
        <begin position="156"/>
        <end position="448"/>
    </location>
</feature>
<name>A0A9P0BQI7_CHRIL</name>
<evidence type="ECO:0000256" key="11">
    <source>
        <dbReference type="PROSITE-ProRule" id="PRU01379"/>
    </source>
</evidence>
<dbReference type="Pfam" id="PF00246">
    <property type="entry name" value="Peptidase_M14"/>
    <property type="match status" value="1"/>
</dbReference>
<dbReference type="GO" id="GO:0008270">
    <property type="term" value="F:zinc ion binding"/>
    <property type="evidence" value="ECO:0007669"/>
    <property type="project" value="InterPro"/>
</dbReference>
<dbReference type="Pfam" id="PF02244">
    <property type="entry name" value="Propep_M14"/>
    <property type="match status" value="1"/>
</dbReference>
<organism evidence="14 15">
    <name type="scientific">Chrysodeixis includens</name>
    <name type="common">Soybean looper</name>
    <name type="synonym">Pseudoplusia includens</name>
    <dbReference type="NCBI Taxonomy" id="689277"/>
    <lineage>
        <taxon>Eukaryota</taxon>
        <taxon>Metazoa</taxon>
        <taxon>Ecdysozoa</taxon>
        <taxon>Arthropoda</taxon>
        <taxon>Hexapoda</taxon>
        <taxon>Insecta</taxon>
        <taxon>Pterygota</taxon>
        <taxon>Neoptera</taxon>
        <taxon>Endopterygota</taxon>
        <taxon>Lepidoptera</taxon>
        <taxon>Glossata</taxon>
        <taxon>Ditrysia</taxon>
        <taxon>Noctuoidea</taxon>
        <taxon>Noctuidae</taxon>
        <taxon>Plusiinae</taxon>
        <taxon>Chrysodeixis</taxon>
    </lineage>
</organism>
<evidence type="ECO:0000256" key="4">
    <source>
        <dbReference type="ARBA" id="ARBA00022670"/>
    </source>
</evidence>
<sequence length="466" mass="53471">MLKEYLMPESKGLHYLRDKIFFCLISAKNEEYKGYKVYNIAVESQSHQDQIISLKNDVLDFWRLPSFEHGTTGKVMVPPSHSDWFEDQLTTLGLEKDIHIEDVHEYLTKAENKIKRVRYDTDYIGDYDDDNSGDGNYEIDDSQPDSQPDTPFDIKAYHRYDDILKYLESLEEKYKDFNVNFDVVQYGITEQNRKLFHIKLTNAASTASRTAKPIVVVEAAINPRDWITVPAALNVVDQVLDHNKFLEDLEWIIIPVTNPDGYEYTHTNLRLWTKSRSTRSNLGIICPGVNINRNFDLDWLHFDSSSSPCSHLYAGVEAFSEIEAQMIKDIIQENKSRIKLYISLQNNGGYISYPWNYERAASGMFRQHHLLGLEMVKSMNNPYKLGVGSTIFDRASGTSSDYARDNDILYTFNIDVVQSDDGVVIPEKDIGEIIEDVWNAIAVAADEMIKLYVSDSGQNTNSVNEL</sequence>
<reference evidence="14" key="1">
    <citation type="submission" date="2021-12" db="EMBL/GenBank/DDBJ databases">
        <authorList>
            <person name="King R."/>
        </authorList>
    </citation>
    <scope>NUCLEOTIDE SEQUENCE</scope>
</reference>
<keyword evidence="4" id="KW-0645">Protease</keyword>
<keyword evidence="9" id="KW-0482">Metalloprotease</keyword>
<comment type="cofactor">
    <cofactor evidence="1">
        <name>Zn(2+)</name>
        <dbReference type="ChEBI" id="CHEBI:29105"/>
    </cofactor>
</comment>
<dbReference type="EMBL" id="LR824022">
    <property type="protein sequence ID" value="CAH0591695.1"/>
    <property type="molecule type" value="Genomic_DNA"/>
</dbReference>
<comment type="similarity">
    <text evidence="2 11">Belongs to the peptidase M14 family.</text>
</comment>
<evidence type="ECO:0000256" key="7">
    <source>
        <dbReference type="ARBA" id="ARBA00022801"/>
    </source>
</evidence>
<dbReference type="SMART" id="SM00631">
    <property type="entry name" value="Zn_pept"/>
    <property type="match status" value="1"/>
</dbReference>
<dbReference type="InterPro" id="IPR003146">
    <property type="entry name" value="M14A_act_pep"/>
</dbReference>
<evidence type="ECO:0000256" key="8">
    <source>
        <dbReference type="ARBA" id="ARBA00022833"/>
    </source>
</evidence>
<protein>
    <recommendedName>
        <fullName evidence="13">Peptidase M14 domain-containing protein</fullName>
    </recommendedName>
</protein>
<gene>
    <name evidence="14" type="ORF">CINC_LOCUS5291</name>
</gene>
<keyword evidence="7" id="KW-0378">Hydrolase</keyword>
<evidence type="ECO:0000256" key="10">
    <source>
        <dbReference type="ARBA" id="ARBA00023157"/>
    </source>
</evidence>
<accession>A0A9P0BQI7</accession>
<feature type="region of interest" description="Disordered" evidence="12">
    <location>
        <begin position="125"/>
        <end position="151"/>
    </location>
</feature>
<dbReference type="AlphaFoldDB" id="A0A9P0BQI7"/>
<dbReference type="GO" id="GO:0004181">
    <property type="term" value="F:metallocarboxypeptidase activity"/>
    <property type="evidence" value="ECO:0007669"/>
    <property type="project" value="InterPro"/>
</dbReference>
<dbReference type="FunFam" id="3.40.630.10:FF:000084">
    <property type="entry name" value="Carboxypeptidase B2"/>
    <property type="match status" value="1"/>
</dbReference>
<comment type="caution">
    <text evidence="11">Lacks conserved residue(s) required for the propagation of feature annotation.</text>
</comment>
<evidence type="ECO:0000256" key="1">
    <source>
        <dbReference type="ARBA" id="ARBA00001947"/>
    </source>
</evidence>
<dbReference type="InterPro" id="IPR036990">
    <property type="entry name" value="M14A-like_propep"/>
</dbReference>
<evidence type="ECO:0000256" key="9">
    <source>
        <dbReference type="ARBA" id="ARBA00023049"/>
    </source>
</evidence>
<dbReference type="Gene3D" id="3.30.70.340">
    <property type="entry name" value="Metallocarboxypeptidase-like"/>
    <property type="match status" value="1"/>
</dbReference>
<dbReference type="InterPro" id="IPR000834">
    <property type="entry name" value="Peptidase_M14"/>
</dbReference>
<dbReference type="OrthoDB" id="3626597at2759"/>
<evidence type="ECO:0000313" key="14">
    <source>
        <dbReference type="EMBL" id="CAH0591695.1"/>
    </source>
</evidence>
<dbReference type="PANTHER" id="PTHR11705">
    <property type="entry name" value="PROTEASE FAMILY M14 CARBOXYPEPTIDASE A,B"/>
    <property type="match status" value="1"/>
</dbReference>
<keyword evidence="3" id="KW-0121">Carboxypeptidase</keyword>
<dbReference type="PROSITE" id="PS52035">
    <property type="entry name" value="PEPTIDASE_M14"/>
    <property type="match status" value="1"/>
</dbReference>
<dbReference type="Proteomes" id="UP001154114">
    <property type="component" value="Chromosome 19"/>
</dbReference>
<evidence type="ECO:0000256" key="3">
    <source>
        <dbReference type="ARBA" id="ARBA00022645"/>
    </source>
</evidence>
<keyword evidence="10" id="KW-1015">Disulfide bond</keyword>
<evidence type="ECO:0000256" key="6">
    <source>
        <dbReference type="ARBA" id="ARBA00022729"/>
    </source>
</evidence>
<dbReference type="Gene3D" id="3.40.630.10">
    <property type="entry name" value="Zn peptidases"/>
    <property type="match status" value="1"/>
</dbReference>
<evidence type="ECO:0000313" key="15">
    <source>
        <dbReference type="Proteomes" id="UP001154114"/>
    </source>
</evidence>
<evidence type="ECO:0000256" key="5">
    <source>
        <dbReference type="ARBA" id="ARBA00022723"/>
    </source>
</evidence>
<dbReference type="GO" id="GO:0005615">
    <property type="term" value="C:extracellular space"/>
    <property type="evidence" value="ECO:0007669"/>
    <property type="project" value="TreeGrafter"/>
</dbReference>
<dbReference type="GO" id="GO:0006508">
    <property type="term" value="P:proteolysis"/>
    <property type="evidence" value="ECO:0007669"/>
    <property type="project" value="UniProtKB-KW"/>
</dbReference>